<evidence type="ECO:0000256" key="1">
    <source>
        <dbReference type="SAM" id="MobiDB-lite"/>
    </source>
</evidence>
<comment type="caution">
    <text evidence="3">The sequence shown here is derived from an EMBL/GenBank/DDBJ whole genome shotgun (WGS) entry which is preliminary data.</text>
</comment>
<dbReference type="InterPro" id="IPR038305">
    <property type="entry name" value="HeLo_sf"/>
</dbReference>
<dbReference type="OrthoDB" id="20872at2759"/>
<name>A0A8H3I0P1_9LECA</name>
<gene>
    <name evidence="3" type="ORF">ALECFALPRED_006588</name>
</gene>
<evidence type="ECO:0000313" key="4">
    <source>
        <dbReference type="Proteomes" id="UP000664203"/>
    </source>
</evidence>
<feature type="domain" description="Prion-inhibition and propagation HeLo" evidence="2">
    <location>
        <begin position="5"/>
        <end position="209"/>
    </location>
</feature>
<reference evidence="3" key="1">
    <citation type="submission" date="2021-03" db="EMBL/GenBank/DDBJ databases">
        <authorList>
            <person name="Tagirdzhanova G."/>
        </authorList>
    </citation>
    <scope>NUCLEOTIDE SEQUENCE</scope>
</reference>
<keyword evidence="4" id="KW-1185">Reference proteome</keyword>
<dbReference type="PANTHER" id="PTHR37542">
    <property type="entry name" value="HELO DOMAIN-CONTAINING PROTEIN-RELATED"/>
    <property type="match status" value="1"/>
</dbReference>
<proteinExistence type="predicted"/>
<organism evidence="3 4">
    <name type="scientific">Alectoria fallacina</name>
    <dbReference type="NCBI Taxonomy" id="1903189"/>
    <lineage>
        <taxon>Eukaryota</taxon>
        <taxon>Fungi</taxon>
        <taxon>Dikarya</taxon>
        <taxon>Ascomycota</taxon>
        <taxon>Pezizomycotina</taxon>
        <taxon>Lecanoromycetes</taxon>
        <taxon>OSLEUM clade</taxon>
        <taxon>Lecanoromycetidae</taxon>
        <taxon>Lecanorales</taxon>
        <taxon>Lecanorineae</taxon>
        <taxon>Parmeliaceae</taxon>
        <taxon>Alectoria</taxon>
    </lineage>
</organism>
<dbReference type="Gene3D" id="1.20.120.1020">
    <property type="entry name" value="Prion-inhibition and propagation, HeLo domain"/>
    <property type="match status" value="1"/>
</dbReference>
<dbReference type="Pfam" id="PF14479">
    <property type="entry name" value="HeLo"/>
    <property type="match status" value="1"/>
</dbReference>
<evidence type="ECO:0000259" key="2">
    <source>
        <dbReference type="Pfam" id="PF14479"/>
    </source>
</evidence>
<dbReference type="EMBL" id="CAJPDR010000042">
    <property type="protein sequence ID" value="CAF9910402.1"/>
    <property type="molecule type" value="Genomic_DNA"/>
</dbReference>
<evidence type="ECO:0000313" key="3">
    <source>
        <dbReference type="EMBL" id="CAF9910402.1"/>
    </source>
</evidence>
<dbReference type="InterPro" id="IPR029498">
    <property type="entry name" value="HeLo_dom"/>
</dbReference>
<feature type="compositionally biased region" description="Low complexity" evidence="1">
    <location>
        <begin position="276"/>
        <end position="286"/>
    </location>
</feature>
<sequence>MEAVGLAIGAITLASLFTECIECLDLIELARSSQKDLTTQVCRLNIIKRQFMVWGESIGLLSPDEGRDGVLDQVEGHEVIKDALQQISILLRDVGKLKTEYGVEVDDDMNEGEHSQGIEVSRRRRDIFKQHPIVEFLGRLTTYQRKSTIITKTRWAIRDSKKFEALVENLDWFVTKLISIDVSHDTHVRRDMATREEVESIVDLSTLSIMEQTCRGPSRSWATAARNHSDYLSSVGSVVETNDRIRDWNAQIESVESGSQIMNLDERRKKRRRYEPLSPSRSTTRSMRPDSPPIRISRFNAPHPSTKVYVFCCQEFRLQRHTREDLLSMDMLEYLVDEVANASQIPRWSVYHNAREKVIQKITDNSQFRSVYKCDYGEYRNQYDPDMARAKIHVFCPPLLQYIHFALALAPPEPALRTFEFDVVIHPDDRLLDRRIYSAEKIHESLLQLCEFVRSNAKVGEPIDTVRLGVERESRCRYLAARFDQVWMDQRVAATATDEYPRDPIDASEFFRESHEDGQIVLMAIMAGPQVCDGITSIAPLVRPDNPVQELQIYRLEELADVTDNSHFRWKTRHFCRIDPPS</sequence>
<dbReference type="Proteomes" id="UP000664203">
    <property type="component" value="Unassembled WGS sequence"/>
</dbReference>
<accession>A0A8H3I0P1</accession>
<protein>
    <recommendedName>
        <fullName evidence="2">Prion-inhibition and propagation HeLo domain-containing protein</fullName>
    </recommendedName>
</protein>
<feature type="region of interest" description="Disordered" evidence="1">
    <location>
        <begin position="263"/>
        <end position="298"/>
    </location>
</feature>
<dbReference type="AlphaFoldDB" id="A0A8H3I0P1"/>
<dbReference type="PANTHER" id="PTHR37542:SF3">
    <property type="entry name" value="PRION-INHIBITION AND PROPAGATION HELO DOMAIN-CONTAINING PROTEIN"/>
    <property type="match status" value="1"/>
</dbReference>